<organism evidence="1 2">
    <name type="scientific">Mycolicibacterium pulveris</name>
    <name type="common">Mycobacterium pulveris</name>
    <dbReference type="NCBI Taxonomy" id="36813"/>
    <lineage>
        <taxon>Bacteria</taxon>
        <taxon>Bacillati</taxon>
        <taxon>Actinomycetota</taxon>
        <taxon>Actinomycetes</taxon>
        <taxon>Mycobacteriales</taxon>
        <taxon>Mycobacteriaceae</taxon>
        <taxon>Mycolicibacterium</taxon>
    </lineage>
</organism>
<dbReference type="Proteomes" id="UP000467252">
    <property type="component" value="Chromosome"/>
</dbReference>
<protein>
    <submittedName>
        <fullName evidence="1">Uncharacterized protein</fullName>
    </submittedName>
</protein>
<evidence type="ECO:0000313" key="2">
    <source>
        <dbReference type="Proteomes" id="UP000467252"/>
    </source>
</evidence>
<dbReference type="AlphaFoldDB" id="A0A7I7UQM3"/>
<name>A0A7I7UQM3_MYCPV</name>
<dbReference type="EMBL" id="AP022599">
    <property type="protein sequence ID" value="BBY83718.1"/>
    <property type="molecule type" value="Genomic_DNA"/>
</dbReference>
<sequence length="72" mass="8343">MFNCLYWSAFHGPDTRLSKQLSVTIGQLRRVAGKGYDARRQVWIWYVDSAPRTPPARLPCESKIRPPVRQRG</sequence>
<reference evidence="1 2" key="1">
    <citation type="journal article" date="2019" name="Emerg. Microbes Infect.">
        <title>Comprehensive subspecies identification of 175 nontuberculous mycobacteria species based on 7547 genomic profiles.</title>
        <authorList>
            <person name="Matsumoto Y."/>
            <person name="Kinjo T."/>
            <person name="Motooka D."/>
            <person name="Nabeya D."/>
            <person name="Jung N."/>
            <person name="Uechi K."/>
            <person name="Horii T."/>
            <person name="Iida T."/>
            <person name="Fujita J."/>
            <person name="Nakamura S."/>
        </authorList>
    </citation>
    <scope>NUCLEOTIDE SEQUENCE [LARGE SCALE GENOMIC DNA]</scope>
    <source>
        <strain evidence="1 2">JCM 6370</strain>
    </source>
</reference>
<gene>
    <name evidence="1" type="ORF">MPUL_48760</name>
</gene>
<accession>A0A7I7UQM3</accession>
<keyword evidence="2" id="KW-1185">Reference proteome</keyword>
<evidence type="ECO:0000313" key="1">
    <source>
        <dbReference type="EMBL" id="BBY83718.1"/>
    </source>
</evidence>
<proteinExistence type="predicted"/>